<dbReference type="AlphaFoldDB" id="A0A1H3X7G4"/>
<dbReference type="InterPro" id="IPR055927">
    <property type="entry name" value="DUF7504"/>
</dbReference>
<dbReference type="Pfam" id="PF24336">
    <property type="entry name" value="DUF7504"/>
    <property type="match status" value="1"/>
</dbReference>
<protein>
    <recommendedName>
        <fullName evidence="4">RecA-superfamily ATPase, KaiC/GvpD/RAD55 family</fullName>
    </recommendedName>
</protein>
<evidence type="ECO:0000313" key="2">
    <source>
        <dbReference type="EMBL" id="SDZ94508.1"/>
    </source>
</evidence>
<evidence type="ECO:0000256" key="1">
    <source>
        <dbReference type="SAM" id="MobiDB-lite"/>
    </source>
</evidence>
<dbReference type="EMBL" id="FNQT01000001">
    <property type="protein sequence ID" value="SDZ94508.1"/>
    <property type="molecule type" value="Genomic_DNA"/>
</dbReference>
<evidence type="ECO:0008006" key="4">
    <source>
        <dbReference type="Google" id="ProtNLM"/>
    </source>
</evidence>
<dbReference type="Gene3D" id="3.40.50.300">
    <property type="entry name" value="P-loop containing nucleotide triphosphate hydrolases"/>
    <property type="match status" value="1"/>
</dbReference>
<name>A0A1H3X7G4_9EURY</name>
<keyword evidence="3" id="KW-1185">Reference proteome</keyword>
<proteinExistence type="predicted"/>
<accession>A0A1H3X7G4</accession>
<dbReference type="RefSeq" id="WP_092633163.1">
    <property type="nucleotide sequence ID" value="NZ_FNQT01000001.1"/>
</dbReference>
<dbReference type="OrthoDB" id="109251at2157"/>
<feature type="region of interest" description="Disordered" evidence="1">
    <location>
        <begin position="195"/>
        <end position="215"/>
    </location>
</feature>
<gene>
    <name evidence="2" type="ORF">SAMN04488065_1359</name>
</gene>
<dbReference type="STRING" id="555874.SAMN04488065_1359"/>
<dbReference type="Proteomes" id="UP000236755">
    <property type="component" value="Unassembled WGS sequence"/>
</dbReference>
<evidence type="ECO:0000313" key="3">
    <source>
        <dbReference type="Proteomes" id="UP000236755"/>
    </source>
</evidence>
<organism evidence="2 3">
    <name type="scientific">Haloplanus vescus</name>
    <dbReference type="NCBI Taxonomy" id="555874"/>
    <lineage>
        <taxon>Archaea</taxon>
        <taxon>Methanobacteriati</taxon>
        <taxon>Methanobacteriota</taxon>
        <taxon>Stenosarchaea group</taxon>
        <taxon>Halobacteria</taxon>
        <taxon>Halobacteriales</taxon>
        <taxon>Haloferacaceae</taxon>
        <taxon>Haloplanus</taxon>
    </lineage>
</organism>
<dbReference type="InterPro" id="IPR027417">
    <property type="entry name" value="P-loop_NTPase"/>
</dbReference>
<reference evidence="2 3" key="1">
    <citation type="submission" date="2016-10" db="EMBL/GenBank/DDBJ databases">
        <authorList>
            <person name="de Groot N.N."/>
        </authorList>
    </citation>
    <scope>NUCLEOTIDE SEQUENCE [LARGE SCALE GENOMIC DNA]</scope>
    <source>
        <strain evidence="2 3">CGMCC 1.8712</strain>
    </source>
</reference>
<sequence>MSEGYSFASLPLADIRPGTTVLVAGPIHGGARELGLRMLAGESDEGAIIVSTNERSSRIVEECKRVGLDVRADSTAILDCVGDEDQSVPARVLPLSGPSDLTGIGMRFSDVYRDFQRAGIDRVRTGLYTTSTLLTFNDLQTVSRFVHTLVGRIDSVDGLGILLIDPSNHDERAVGTLAQFCNGRIDVRDADDGPELRARGLADQPRDWTPFDPTE</sequence>
<feature type="compositionally biased region" description="Basic and acidic residues" evidence="1">
    <location>
        <begin position="195"/>
        <end position="206"/>
    </location>
</feature>